<dbReference type="Proteomes" id="UP000295701">
    <property type="component" value="Unassembled WGS sequence"/>
</dbReference>
<dbReference type="EMBL" id="SNAA01000009">
    <property type="protein sequence ID" value="TDL79497.1"/>
    <property type="molecule type" value="Genomic_DNA"/>
</dbReference>
<protein>
    <submittedName>
        <fullName evidence="2">TIGR02281 family clan AA aspartic protease</fullName>
        <ecNumber evidence="2">3.4.23.-</ecNumber>
    </submittedName>
</protein>
<dbReference type="EC" id="3.4.23.-" evidence="2"/>
<dbReference type="NCBIfam" id="TIGR02281">
    <property type="entry name" value="clan_AA_DTGA"/>
    <property type="match status" value="1"/>
</dbReference>
<evidence type="ECO:0000313" key="2">
    <source>
        <dbReference type="EMBL" id="TDL79497.1"/>
    </source>
</evidence>
<dbReference type="InterPro" id="IPR021109">
    <property type="entry name" value="Peptidase_aspartic_dom_sf"/>
</dbReference>
<dbReference type="OrthoDB" id="7595324at2"/>
<dbReference type="CDD" id="cd05483">
    <property type="entry name" value="retropepsin_like_bacteria"/>
    <property type="match status" value="1"/>
</dbReference>
<keyword evidence="1" id="KW-0812">Transmembrane</keyword>
<evidence type="ECO:0000313" key="3">
    <source>
        <dbReference type="Proteomes" id="UP000295701"/>
    </source>
</evidence>
<reference evidence="2 3" key="1">
    <citation type="submission" date="2019-03" db="EMBL/GenBank/DDBJ databases">
        <title>Primorskyibacter sp. SS33 isolated from sediments.</title>
        <authorList>
            <person name="Xunke S."/>
        </authorList>
    </citation>
    <scope>NUCLEOTIDE SEQUENCE [LARGE SCALE GENOMIC DNA]</scope>
    <source>
        <strain evidence="2 3">SS33</strain>
    </source>
</reference>
<keyword evidence="2" id="KW-0645">Protease</keyword>
<feature type="transmembrane region" description="Helical" evidence="1">
    <location>
        <begin position="38"/>
        <end position="56"/>
    </location>
</feature>
<sequence>MAGDSIASFLYLALLGAAVFGFFIVQNRQSLSRTLQQLALWGLIFVGVIAGAALWSDIRDEVLPPRQAMSVEGSLVVPQSYDGHFRVILGIEGTPVEFIVDTGASDLVLSRRDAQRIGIDPDRLAYLGRAQTANGVVPLARVSLGEVRLGDMVERGVPAMVNGGDMSGSLMGMSYLQHFGRIEIADGRLTLTR</sequence>
<keyword evidence="1" id="KW-1133">Transmembrane helix</keyword>
<dbReference type="GO" id="GO:0004190">
    <property type="term" value="F:aspartic-type endopeptidase activity"/>
    <property type="evidence" value="ECO:0007669"/>
    <property type="project" value="InterPro"/>
</dbReference>
<accession>A0A4R6A969</accession>
<name>A0A4R6A969_9RHOB</name>
<dbReference type="GO" id="GO:0006508">
    <property type="term" value="P:proteolysis"/>
    <property type="evidence" value="ECO:0007669"/>
    <property type="project" value="UniProtKB-KW"/>
</dbReference>
<keyword evidence="3" id="KW-1185">Reference proteome</keyword>
<dbReference type="InterPro" id="IPR001969">
    <property type="entry name" value="Aspartic_peptidase_AS"/>
</dbReference>
<dbReference type="RefSeq" id="WP_133396801.1">
    <property type="nucleotide sequence ID" value="NZ_SNAA01000009.1"/>
</dbReference>
<dbReference type="Gene3D" id="2.40.70.10">
    <property type="entry name" value="Acid Proteases"/>
    <property type="match status" value="1"/>
</dbReference>
<dbReference type="InterPro" id="IPR011969">
    <property type="entry name" value="Clan_AA_Asp_peptidase_C"/>
</dbReference>
<dbReference type="PROSITE" id="PS00141">
    <property type="entry name" value="ASP_PROTEASE"/>
    <property type="match status" value="1"/>
</dbReference>
<dbReference type="AlphaFoldDB" id="A0A4R6A969"/>
<dbReference type="InterPro" id="IPR034122">
    <property type="entry name" value="Retropepsin-like_bacterial"/>
</dbReference>
<comment type="caution">
    <text evidence="2">The sequence shown here is derived from an EMBL/GenBank/DDBJ whole genome shotgun (WGS) entry which is preliminary data.</text>
</comment>
<keyword evidence="1" id="KW-0472">Membrane</keyword>
<organism evidence="2 3">
    <name type="scientific">Palleronia sediminis</name>
    <dbReference type="NCBI Taxonomy" id="2547833"/>
    <lineage>
        <taxon>Bacteria</taxon>
        <taxon>Pseudomonadati</taxon>
        <taxon>Pseudomonadota</taxon>
        <taxon>Alphaproteobacteria</taxon>
        <taxon>Rhodobacterales</taxon>
        <taxon>Roseobacteraceae</taxon>
        <taxon>Palleronia</taxon>
    </lineage>
</organism>
<evidence type="ECO:0000256" key="1">
    <source>
        <dbReference type="SAM" id="Phobius"/>
    </source>
</evidence>
<gene>
    <name evidence="2" type="ORF">E2L08_09315</name>
</gene>
<keyword evidence="2" id="KW-0378">Hydrolase</keyword>
<feature type="transmembrane region" description="Helical" evidence="1">
    <location>
        <begin position="6"/>
        <end position="26"/>
    </location>
</feature>
<proteinExistence type="predicted"/>
<dbReference type="SUPFAM" id="SSF50630">
    <property type="entry name" value="Acid proteases"/>
    <property type="match status" value="1"/>
</dbReference>
<dbReference type="Pfam" id="PF13975">
    <property type="entry name" value="gag-asp_proteas"/>
    <property type="match status" value="1"/>
</dbReference>